<dbReference type="SMART" id="SM00448">
    <property type="entry name" value="REC"/>
    <property type="match status" value="1"/>
</dbReference>
<keyword evidence="7" id="KW-0902">Two-component regulatory system</keyword>
<evidence type="ECO:0000259" key="14">
    <source>
        <dbReference type="PROSITE" id="PS50894"/>
    </source>
</evidence>
<evidence type="ECO:0000313" key="16">
    <source>
        <dbReference type="Proteomes" id="UP000031549"/>
    </source>
</evidence>
<dbReference type="FunFam" id="3.30.565.10:FF:000016">
    <property type="entry name" value="Chemotaxis protein CheA, putative"/>
    <property type="match status" value="1"/>
</dbReference>
<name>A0A846HHM9_9CYAN</name>
<dbReference type="PROSITE" id="PS50851">
    <property type="entry name" value="CHEW"/>
    <property type="match status" value="1"/>
</dbReference>
<keyword evidence="3 10" id="KW-0597">Phosphoprotein</keyword>
<evidence type="ECO:0000259" key="13">
    <source>
        <dbReference type="PROSITE" id="PS50851"/>
    </source>
</evidence>
<evidence type="ECO:0000256" key="7">
    <source>
        <dbReference type="ARBA" id="ARBA00023012"/>
    </source>
</evidence>
<dbReference type="PANTHER" id="PTHR43395">
    <property type="entry name" value="SENSOR HISTIDINE KINASE CHEA"/>
    <property type="match status" value="1"/>
</dbReference>
<evidence type="ECO:0000256" key="3">
    <source>
        <dbReference type="ARBA" id="ARBA00022553"/>
    </source>
</evidence>
<feature type="domain" description="HPt" evidence="14">
    <location>
        <begin position="356"/>
        <end position="460"/>
    </location>
</feature>
<dbReference type="PROSITE" id="PS50894">
    <property type="entry name" value="HPT"/>
    <property type="match status" value="3"/>
</dbReference>
<dbReference type="GO" id="GO:0004673">
    <property type="term" value="F:protein histidine kinase activity"/>
    <property type="evidence" value="ECO:0007669"/>
    <property type="project" value="UniProtKB-EC"/>
</dbReference>
<feature type="domain" description="Histidine kinase" evidence="11">
    <location>
        <begin position="596"/>
        <end position="803"/>
    </location>
</feature>
<dbReference type="Pfam" id="PF00072">
    <property type="entry name" value="Response_reg"/>
    <property type="match status" value="1"/>
</dbReference>
<sequence length="1083" mass="120937">MIEDEELRNLYKISGEECLQKLEAGLLHLRQHPLDKVTLERMRREAHSLKGDSRIVGVENVVILTHQVEEILLSIKRQEIIFSPDVSDRLTQALDAIGLLVHEAVTGESTGVDTQQVLDELMQVFLESKLHGTDTEVAFVVATNLGNLPATPLSLVEIAPEEQDPQILLEQGNQFTTTAPIAQINRNAPQPGLIFIEDEELRDIYQVASEEHLDKLADGLQYLQKHPQDEATLEMLRREVHSLKGDSRSVGVESIVTLTHEVEKIILSIKRQEIIFTENVCDRLYRGLDAIGLLIYEAVTGESSGVDTQQVLDLMQVVLEPQPQPSSDAVEPEQQVQTLEVSVAEINSNATQLAPTFIQDKELRDIYQIASEEYLQKLVDGLLQLEKHPSDEAILEQLLREAHSLKGDSRSVGVESVITLTHQIEEIFLSIKAGEIIFSLDVSDRLYQGLDAIGLLVYEAITGQPSGIDTSEILNQLMQAVSAPTIHKSLPLPTEIPVKTATQLDKAEIGQPYHIDTIRVQTRHFDALMSQAEELTFTKTAIAHAAAEIEAMATMWSEWKAVYSQEKYLDSSSLNNNPYAERLEKTINSLRTSTQENSTKLDIIVEELREKIYTLRLQPLSSVFQLLPRIVRDLARQQSKQVELIIEGGETTADKRILEEIKDSLMHMVRNAIDHGIETPAEREKLGKPPVATIWLRGYRTPTNIVIELADDGRGLDIEKIKQTAVKRGLYSPEELAIMTPSQIYPLILASGFSTQTFITEISGRGIGLDVVRTNVERLQGNIQIESTPGQGCTFRIQLNTTLGITNVVLLEVEGIVHALPIEFVQKTLLISQEQIYITEDRATIDLDGQAVCVANLADLLEFSNPAYAYAAKEQQNSRLRSCILLKVGEEQFGLFVDRMMHTQEIVIKPQSQLLKRVRNVMGATILGSGEVCMILNPPDLLKSLQQQNTSLVSIKPRKTILRKRVILLVEDSIPVRTQEKRLLEKAGYEVAIAVDGLDGYNKLKTRDFDAVISDVEMPNLDGLSLTIKIRQHEEYKALPIILVTTLASDEDIARGSEAGANAYIMKSNFNQDILLEILGRLV</sequence>
<dbReference type="Gene3D" id="3.30.565.10">
    <property type="entry name" value="Histidine kinase-like ATPase, C-terminal domain"/>
    <property type="match status" value="1"/>
</dbReference>
<dbReference type="PRINTS" id="PR00344">
    <property type="entry name" value="BCTRLSENSOR"/>
</dbReference>
<evidence type="ECO:0000256" key="5">
    <source>
        <dbReference type="ARBA" id="ARBA00022741"/>
    </source>
</evidence>
<feature type="domain" description="CheW-like" evidence="13">
    <location>
        <begin position="805"/>
        <end position="947"/>
    </location>
</feature>
<dbReference type="SMART" id="SM00387">
    <property type="entry name" value="HATPase_c"/>
    <property type="match status" value="1"/>
</dbReference>
<dbReference type="Gene3D" id="3.40.50.2300">
    <property type="match status" value="1"/>
</dbReference>
<evidence type="ECO:0000256" key="1">
    <source>
        <dbReference type="ARBA" id="ARBA00000085"/>
    </source>
</evidence>
<keyword evidence="16" id="KW-1185">Reference proteome</keyword>
<dbReference type="CDD" id="cd16916">
    <property type="entry name" value="HATPase_CheA-like"/>
    <property type="match status" value="1"/>
</dbReference>
<dbReference type="InterPro" id="IPR002545">
    <property type="entry name" value="CheW-lke_dom"/>
</dbReference>
<evidence type="ECO:0000256" key="6">
    <source>
        <dbReference type="ARBA" id="ARBA00022777"/>
    </source>
</evidence>
<feature type="modified residue" description="Phosphohistidine" evidence="9">
    <location>
        <position position="47"/>
    </location>
</feature>
<keyword evidence="6" id="KW-0418">Kinase</keyword>
<dbReference type="InterPro" id="IPR005467">
    <property type="entry name" value="His_kinase_dom"/>
</dbReference>
<evidence type="ECO:0000313" key="15">
    <source>
        <dbReference type="EMBL" id="NEU75941.1"/>
    </source>
</evidence>
<evidence type="ECO:0000256" key="8">
    <source>
        <dbReference type="ARBA" id="ARBA00035100"/>
    </source>
</evidence>
<dbReference type="InterPro" id="IPR051315">
    <property type="entry name" value="Bact_Chemotaxis_CheA"/>
</dbReference>
<reference evidence="15 16" key="1">
    <citation type="journal article" date="2015" name="Genome Announc.">
        <title>Draft Genome Sequence of Cyanobacterium Hassallia byssoidea Strain VB512170, Isolated from Monuments in India.</title>
        <authorList>
            <person name="Singh D."/>
            <person name="Chandrababunaidu M.M."/>
            <person name="Panda A."/>
            <person name="Sen D."/>
            <person name="Bhattacharyya S."/>
            <person name="Adhikary S.P."/>
            <person name="Tripathy S."/>
        </authorList>
    </citation>
    <scope>NUCLEOTIDE SEQUENCE [LARGE SCALE GENOMIC DNA]</scope>
    <source>
        <strain evidence="15 16">VB512170</strain>
    </source>
</reference>
<organism evidence="15 16">
    <name type="scientific">Hassallia byssoidea VB512170</name>
    <dbReference type="NCBI Taxonomy" id="1304833"/>
    <lineage>
        <taxon>Bacteria</taxon>
        <taxon>Bacillati</taxon>
        <taxon>Cyanobacteriota</taxon>
        <taxon>Cyanophyceae</taxon>
        <taxon>Nostocales</taxon>
        <taxon>Tolypothrichaceae</taxon>
        <taxon>Hassallia</taxon>
    </lineage>
</organism>
<feature type="domain" description="HPt" evidence="14">
    <location>
        <begin position="1"/>
        <end position="104"/>
    </location>
</feature>
<dbReference type="InterPro" id="IPR004358">
    <property type="entry name" value="Sig_transdc_His_kin-like_C"/>
</dbReference>
<feature type="modified residue" description="4-aspartylphosphate" evidence="10">
    <location>
        <position position="1015"/>
    </location>
</feature>
<dbReference type="SMART" id="SM00073">
    <property type="entry name" value="HPT"/>
    <property type="match status" value="3"/>
</dbReference>
<comment type="caution">
    <text evidence="15">The sequence shown here is derived from an EMBL/GenBank/DDBJ whole genome shotgun (WGS) entry which is preliminary data.</text>
</comment>
<dbReference type="SUPFAM" id="SSF52172">
    <property type="entry name" value="CheY-like"/>
    <property type="match status" value="1"/>
</dbReference>
<dbReference type="InterPro" id="IPR036061">
    <property type="entry name" value="CheW-like_dom_sf"/>
</dbReference>
<accession>A0A846HHM9</accession>
<keyword evidence="5" id="KW-0547">Nucleotide-binding</keyword>
<dbReference type="InterPro" id="IPR036641">
    <property type="entry name" value="HPT_dom_sf"/>
</dbReference>
<evidence type="ECO:0000256" key="4">
    <source>
        <dbReference type="ARBA" id="ARBA00022679"/>
    </source>
</evidence>
<comment type="catalytic activity">
    <reaction evidence="1">
        <text>ATP + protein L-histidine = ADP + protein N-phospho-L-histidine.</text>
        <dbReference type="EC" id="2.7.13.3"/>
    </reaction>
</comment>
<dbReference type="RefSeq" id="WP_163519210.1">
    <property type="nucleotide sequence ID" value="NZ_JTCM02000088.1"/>
</dbReference>
<dbReference type="Pfam" id="PF01584">
    <property type="entry name" value="CheW"/>
    <property type="match status" value="1"/>
</dbReference>
<dbReference type="SUPFAM" id="SSF47226">
    <property type="entry name" value="Histidine-containing phosphotransfer domain, HPT domain"/>
    <property type="match status" value="3"/>
</dbReference>
<dbReference type="EMBL" id="JTCM02000088">
    <property type="protein sequence ID" value="NEU75941.1"/>
    <property type="molecule type" value="Genomic_DNA"/>
</dbReference>
<dbReference type="EC" id="2.7.13.3" evidence="2"/>
<keyword evidence="4" id="KW-0808">Transferase</keyword>
<comment type="function">
    <text evidence="8">Involved in the transmission of sensory signals from the chemoreceptors to the flagellar motors. CheA is autophosphorylated; it can transfer its phosphate group to either CheB or CheY.</text>
</comment>
<proteinExistence type="predicted"/>
<dbReference type="GO" id="GO:0000160">
    <property type="term" value="P:phosphorelay signal transduction system"/>
    <property type="evidence" value="ECO:0007669"/>
    <property type="project" value="UniProtKB-KW"/>
</dbReference>
<dbReference type="InterPro" id="IPR001789">
    <property type="entry name" value="Sig_transdc_resp-reg_receiver"/>
</dbReference>
<dbReference type="SUPFAM" id="SSF50341">
    <property type="entry name" value="CheW-like"/>
    <property type="match status" value="1"/>
</dbReference>
<dbReference type="SUPFAM" id="SSF55874">
    <property type="entry name" value="ATPase domain of HSP90 chaperone/DNA topoisomerase II/histidine kinase"/>
    <property type="match status" value="1"/>
</dbReference>
<evidence type="ECO:0000259" key="11">
    <source>
        <dbReference type="PROSITE" id="PS50109"/>
    </source>
</evidence>
<dbReference type="PANTHER" id="PTHR43395:SF10">
    <property type="entry name" value="CHEMOTAXIS PROTEIN CHEA"/>
    <property type="match status" value="1"/>
</dbReference>
<dbReference type="PROSITE" id="PS50110">
    <property type="entry name" value="RESPONSE_REGULATORY"/>
    <property type="match status" value="1"/>
</dbReference>
<dbReference type="InterPro" id="IPR008207">
    <property type="entry name" value="Sig_transdc_His_kin_Hpt_dom"/>
</dbReference>
<dbReference type="AlphaFoldDB" id="A0A846HHM9"/>
<dbReference type="InterPro" id="IPR036890">
    <property type="entry name" value="HATPase_C_sf"/>
</dbReference>
<dbReference type="CDD" id="cd00088">
    <property type="entry name" value="HPT"/>
    <property type="match status" value="3"/>
</dbReference>
<feature type="domain" description="HPt" evidence="14">
    <location>
        <begin position="197"/>
        <end position="298"/>
    </location>
</feature>
<feature type="domain" description="Response regulatory" evidence="12">
    <location>
        <begin position="966"/>
        <end position="1082"/>
    </location>
</feature>
<dbReference type="SMART" id="SM00260">
    <property type="entry name" value="CheW"/>
    <property type="match status" value="1"/>
</dbReference>
<dbReference type="Pfam" id="PF02518">
    <property type="entry name" value="HATPase_c"/>
    <property type="match status" value="1"/>
</dbReference>
<dbReference type="Gene3D" id="2.30.30.40">
    <property type="entry name" value="SH3 Domains"/>
    <property type="match status" value="1"/>
</dbReference>
<dbReference type="Proteomes" id="UP000031549">
    <property type="component" value="Unassembled WGS sequence"/>
</dbReference>
<dbReference type="GO" id="GO:0006935">
    <property type="term" value="P:chemotaxis"/>
    <property type="evidence" value="ECO:0007669"/>
    <property type="project" value="InterPro"/>
</dbReference>
<evidence type="ECO:0000256" key="2">
    <source>
        <dbReference type="ARBA" id="ARBA00012438"/>
    </source>
</evidence>
<evidence type="ECO:0000256" key="9">
    <source>
        <dbReference type="PROSITE-ProRule" id="PRU00110"/>
    </source>
</evidence>
<dbReference type="PROSITE" id="PS50109">
    <property type="entry name" value="HIS_KIN"/>
    <property type="match status" value="1"/>
</dbReference>
<feature type="modified residue" description="Phosphohistidine" evidence="9">
    <location>
        <position position="241"/>
    </location>
</feature>
<evidence type="ECO:0000256" key="10">
    <source>
        <dbReference type="PROSITE-ProRule" id="PRU00169"/>
    </source>
</evidence>
<dbReference type="InterPro" id="IPR003594">
    <property type="entry name" value="HATPase_dom"/>
</dbReference>
<dbReference type="Pfam" id="PF01627">
    <property type="entry name" value="Hpt"/>
    <property type="match status" value="3"/>
</dbReference>
<dbReference type="Gene3D" id="1.20.120.160">
    <property type="entry name" value="HPT domain"/>
    <property type="match status" value="3"/>
</dbReference>
<dbReference type="InterPro" id="IPR011006">
    <property type="entry name" value="CheY-like_superfamily"/>
</dbReference>
<evidence type="ECO:0000259" key="12">
    <source>
        <dbReference type="PROSITE" id="PS50110"/>
    </source>
</evidence>
<feature type="modified residue" description="Phosphohistidine" evidence="9">
    <location>
        <position position="403"/>
    </location>
</feature>
<gene>
    <name evidence="15" type="ORF">PI95_026135</name>
</gene>
<protein>
    <recommendedName>
        <fullName evidence="2">histidine kinase</fullName>
        <ecNumber evidence="2">2.7.13.3</ecNumber>
    </recommendedName>
</protein>